<feature type="repeat" description="TPR" evidence="1">
    <location>
        <begin position="349"/>
        <end position="382"/>
    </location>
</feature>
<dbReference type="SUPFAM" id="SSF55874">
    <property type="entry name" value="ATPase domain of HSP90 chaperone/DNA topoisomerase II/histidine kinase"/>
    <property type="match status" value="1"/>
</dbReference>
<gene>
    <name evidence="5" type="ORF">CRYO30217_00645</name>
</gene>
<dbReference type="InterPro" id="IPR019734">
    <property type="entry name" value="TPR_rpt"/>
</dbReference>
<dbReference type="PANTHER" id="PTHR34220:SF7">
    <property type="entry name" value="SENSOR HISTIDINE KINASE YPDA"/>
    <property type="match status" value="1"/>
</dbReference>
<dbReference type="PANTHER" id="PTHR34220">
    <property type="entry name" value="SENSOR HISTIDINE KINASE YPDA"/>
    <property type="match status" value="1"/>
</dbReference>
<dbReference type="Pfam" id="PF13181">
    <property type="entry name" value="TPR_8"/>
    <property type="match status" value="2"/>
</dbReference>
<accession>A0A916NQ54</accession>
<feature type="repeat" description="TPR" evidence="1">
    <location>
        <begin position="131"/>
        <end position="164"/>
    </location>
</feature>
<feature type="domain" description="Signal transduction histidine kinase internal region" evidence="4">
    <location>
        <begin position="471"/>
        <end position="550"/>
    </location>
</feature>
<dbReference type="AlphaFoldDB" id="A0A916NQ54"/>
<keyword evidence="1" id="KW-0802">TPR repeat</keyword>
<keyword evidence="3" id="KW-1133">Transmembrane helix</keyword>
<feature type="coiled-coil region" evidence="2">
    <location>
        <begin position="393"/>
        <end position="433"/>
    </location>
</feature>
<sequence length="674" mass="77042">MALDLYLLNEMKQLLIIFILSVLTLPFKEVSAQKDSTFISINSLPDSDDKIFKWINAANKISESNPSKAVDYIEEGLKLSLDLDNVRGEAYCYNSLGGLQFTLGKFEKSVKYYKNALTLFEGFEDSEIGYYSSLKNIGASYEKLEEYETAISYYNKFLKQAKKKNEEDDIVFATNGLARCNQALQNYDDSEVYYQQAYSFEQKRNNTQGIINASNNLGNFYETVNDSVNAFNYFDTSLSIAQSATLTQNTDSIVPQVNGTQDLAVQTTNTYFLNADNYFGNRGMVDEQIQVNQQAAAYNEANDNPQEVNKANLKLGKLNLQKKNNKEAIEYLRNSINLSDELGELEAKEEALEAITQAYQEEGDYEQALLAYQELVKLQDSIQKEKNKQALLANNLSLELEQKDEQIELLLENENLKEEAYALDIEKREAENQNKLYIIYALIGILLIMTIAAIAIIRSNQKRAKTNMLLELKSLRTQMNPHFIFNSLNSVNSFISKNDDRSANKYLSRFSQLMRLVLENSKYDFVSLESELKIIELYMELEHLRFQDKFDYELNIAPNIETENTEIPPMLVQPYIENAVWHGLRYLEHKGNLVVKVEQNNNALTWTITDNGIGRQASAEMKTKNQKLGKSTGMKNIEQRLEILNKMHATQMKTSIIDLPEGGTKVILEIPIKK</sequence>
<dbReference type="Gene3D" id="3.30.565.10">
    <property type="entry name" value="Histidine kinase-like ATPase, C-terminal domain"/>
    <property type="match status" value="1"/>
</dbReference>
<keyword evidence="2" id="KW-0175">Coiled coil</keyword>
<dbReference type="SUPFAM" id="SSF48452">
    <property type="entry name" value="TPR-like"/>
    <property type="match status" value="1"/>
</dbReference>
<dbReference type="SMART" id="SM00028">
    <property type="entry name" value="TPR"/>
    <property type="match status" value="6"/>
</dbReference>
<evidence type="ECO:0000259" key="4">
    <source>
        <dbReference type="Pfam" id="PF06580"/>
    </source>
</evidence>
<dbReference type="Proteomes" id="UP000683507">
    <property type="component" value="Chromosome"/>
</dbReference>
<dbReference type="GO" id="GO:0016020">
    <property type="term" value="C:membrane"/>
    <property type="evidence" value="ECO:0007669"/>
    <property type="project" value="InterPro"/>
</dbReference>
<name>A0A916NQ54_9FLAO</name>
<dbReference type="InterPro" id="IPR010559">
    <property type="entry name" value="Sig_transdc_His_kin_internal"/>
</dbReference>
<feature type="repeat" description="TPR" evidence="1">
    <location>
        <begin position="90"/>
        <end position="123"/>
    </location>
</feature>
<dbReference type="GO" id="GO:0000155">
    <property type="term" value="F:phosphorelay sensor kinase activity"/>
    <property type="evidence" value="ECO:0007669"/>
    <property type="project" value="InterPro"/>
</dbReference>
<dbReference type="EMBL" id="OU015584">
    <property type="protein sequence ID" value="CAG5078338.1"/>
    <property type="molecule type" value="Genomic_DNA"/>
</dbReference>
<dbReference type="InterPro" id="IPR036890">
    <property type="entry name" value="HATPase_C_sf"/>
</dbReference>
<evidence type="ECO:0000313" key="5">
    <source>
        <dbReference type="EMBL" id="CAG5078338.1"/>
    </source>
</evidence>
<evidence type="ECO:0000256" key="3">
    <source>
        <dbReference type="SAM" id="Phobius"/>
    </source>
</evidence>
<evidence type="ECO:0000313" key="6">
    <source>
        <dbReference type="Proteomes" id="UP000683507"/>
    </source>
</evidence>
<dbReference type="InterPro" id="IPR050640">
    <property type="entry name" value="Bact_2-comp_sensor_kinase"/>
</dbReference>
<protein>
    <recommendedName>
        <fullName evidence="4">Signal transduction histidine kinase internal region domain-containing protein</fullName>
    </recommendedName>
</protein>
<dbReference type="Pfam" id="PF13424">
    <property type="entry name" value="TPR_12"/>
    <property type="match status" value="1"/>
</dbReference>
<dbReference type="KEGG" id="ptan:CRYO30217_00645"/>
<reference evidence="5" key="1">
    <citation type="submission" date="2021-04" db="EMBL/GenBank/DDBJ databases">
        <authorList>
            <person name="Rodrigo-Torres L."/>
            <person name="Arahal R. D."/>
            <person name="Lucena T."/>
        </authorList>
    </citation>
    <scope>NUCLEOTIDE SEQUENCE</scope>
    <source>
        <strain evidence="5">AS29M-1</strain>
    </source>
</reference>
<organism evidence="5 6">
    <name type="scientific">Parvicella tangerina</name>
    <dbReference type="NCBI Taxonomy" id="2829795"/>
    <lineage>
        <taxon>Bacteria</taxon>
        <taxon>Pseudomonadati</taxon>
        <taxon>Bacteroidota</taxon>
        <taxon>Flavobacteriia</taxon>
        <taxon>Flavobacteriales</taxon>
        <taxon>Parvicellaceae</taxon>
        <taxon>Parvicella</taxon>
    </lineage>
</organism>
<feature type="transmembrane region" description="Helical" evidence="3">
    <location>
        <begin position="437"/>
        <end position="457"/>
    </location>
</feature>
<keyword evidence="3" id="KW-0472">Membrane</keyword>
<evidence type="ECO:0000256" key="2">
    <source>
        <dbReference type="SAM" id="Coils"/>
    </source>
</evidence>
<dbReference type="Gene3D" id="1.25.40.10">
    <property type="entry name" value="Tetratricopeptide repeat domain"/>
    <property type="match status" value="2"/>
</dbReference>
<dbReference type="InterPro" id="IPR011990">
    <property type="entry name" value="TPR-like_helical_dom_sf"/>
</dbReference>
<dbReference type="Pfam" id="PF06580">
    <property type="entry name" value="His_kinase"/>
    <property type="match status" value="1"/>
</dbReference>
<keyword evidence="6" id="KW-1185">Reference proteome</keyword>
<proteinExistence type="predicted"/>
<keyword evidence="3" id="KW-0812">Transmembrane</keyword>
<dbReference type="PROSITE" id="PS50005">
    <property type="entry name" value="TPR"/>
    <property type="match status" value="3"/>
</dbReference>
<dbReference type="SUPFAM" id="SSF81901">
    <property type="entry name" value="HCP-like"/>
    <property type="match status" value="1"/>
</dbReference>
<evidence type="ECO:0000256" key="1">
    <source>
        <dbReference type="PROSITE-ProRule" id="PRU00339"/>
    </source>
</evidence>